<protein>
    <submittedName>
        <fullName evidence="2">Uncharacterized protein</fullName>
    </submittedName>
</protein>
<evidence type="ECO:0000256" key="1">
    <source>
        <dbReference type="SAM" id="SignalP"/>
    </source>
</evidence>
<feature type="chain" id="PRO_5047444154" evidence="1">
    <location>
        <begin position="19"/>
        <end position="281"/>
    </location>
</feature>
<dbReference type="EMBL" id="JAZGSY010000359">
    <property type="protein sequence ID" value="KAL1836847.1"/>
    <property type="molecule type" value="Genomic_DNA"/>
</dbReference>
<comment type="caution">
    <text evidence="2">The sequence shown here is derived from an EMBL/GenBank/DDBJ whole genome shotgun (WGS) entry which is preliminary data.</text>
</comment>
<accession>A0ABR3V508</accession>
<dbReference type="PROSITE" id="PS51257">
    <property type="entry name" value="PROKAR_LIPOPROTEIN"/>
    <property type="match status" value="1"/>
</dbReference>
<dbReference type="Proteomes" id="UP001583172">
    <property type="component" value="Unassembled WGS sequence"/>
</dbReference>
<organism evidence="2 3">
    <name type="scientific">Humicola insolens</name>
    <name type="common">Soft-rot fungus</name>
    <dbReference type="NCBI Taxonomy" id="85995"/>
    <lineage>
        <taxon>Eukaryota</taxon>
        <taxon>Fungi</taxon>
        <taxon>Dikarya</taxon>
        <taxon>Ascomycota</taxon>
        <taxon>Pezizomycotina</taxon>
        <taxon>Sordariomycetes</taxon>
        <taxon>Sordariomycetidae</taxon>
        <taxon>Sordariales</taxon>
        <taxon>Chaetomiaceae</taxon>
        <taxon>Mycothermus</taxon>
    </lineage>
</organism>
<feature type="signal peptide" evidence="1">
    <location>
        <begin position="1"/>
        <end position="18"/>
    </location>
</feature>
<name>A0ABR3V508_HUMIN</name>
<sequence>MDLRTLLFLAAAVATGSCSPVQPGAARGAPPVHAVAPREALNLGGLAPQDTVIINPLPPTPGCTTTIRQTYSYPCSWDGTTTIYPSTTVQYQPVNCNGCQNVHIIQDLYHCPNMRINGTRFANTPSTYLSTICRPSLTVRAQGTEMDAPATTTADPNPNRQTHAAAVVPNQPTATALPTLNPQHEALKLARNPAAAAIAQPQDPQATACATTLVVQPPRSAGRTATIYSSWTTSTHKVPCGGCDDLVVSTALAGYGPPTTFETTTTLPVGTVTAYACGLDG</sequence>
<evidence type="ECO:0000313" key="3">
    <source>
        <dbReference type="Proteomes" id="UP001583172"/>
    </source>
</evidence>
<proteinExistence type="predicted"/>
<reference evidence="2 3" key="1">
    <citation type="journal article" date="2024" name="Commun. Biol.">
        <title>Comparative genomic analysis of thermophilic fungi reveals convergent evolutionary adaptations and gene losses.</title>
        <authorList>
            <person name="Steindorff A.S."/>
            <person name="Aguilar-Pontes M.V."/>
            <person name="Robinson A.J."/>
            <person name="Andreopoulos B."/>
            <person name="LaButti K."/>
            <person name="Kuo A."/>
            <person name="Mondo S."/>
            <person name="Riley R."/>
            <person name="Otillar R."/>
            <person name="Haridas S."/>
            <person name="Lipzen A."/>
            <person name="Grimwood J."/>
            <person name="Schmutz J."/>
            <person name="Clum A."/>
            <person name="Reid I.D."/>
            <person name="Moisan M.C."/>
            <person name="Butler G."/>
            <person name="Nguyen T.T.M."/>
            <person name="Dewar K."/>
            <person name="Conant G."/>
            <person name="Drula E."/>
            <person name="Henrissat B."/>
            <person name="Hansel C."/>
            <person name="Singer S."/>
            <person name="Hutchinson M.I."/>
            <person name="de Vries R.P."/>
            <person name="Natvig D.O."/>
            <person name="Powell A.J."/>
            <person name="Tsang A."/>
            <person name="Grigoriev I.V."/>
        </authorList>
    </citation>
    <scope>NUCLEOTIDE SEQUENCE [LARGE SCALE GENOMIC DNA]</scope>
    <source>
        <strain evidence="2 3">CBS 620.91</strain>
    </source>
</reference>
<keyword evidence="1" id="KW-0732">Signal</keyword>
<evidence type="ECO:0000313" key="2">
    <source>
        <dbReference type="EMBL" id="KAL1836847.1"/>
    </source>
</evidence>
<keyword evidence="3" id="KW-1185">Reference proteome</keyword>
<gene>
    <name evidence="2" type="ORF">VTJ49DRAFT_4597</name>
</gene>